<evidence type="ECO:0008006" key="3">
    <source>
        <dbReference type="Google" id="ProtNLM"/>
    </source>
</evidence>
<dbReference type="OrthoDB" id="8186134at2759"/>
<dbReference type="Proteomes" id="UP000094527">
    <property type="component" value="Unassembled WGS sequence"/>
</dbReference>
<gene>
    <name evidence="1" type="ORF">Ocin01_03740</name>
</gene>
<proteinExistence type="predicted"/>
<organism evidence="1 2">
    <name type="scientific">Orchesella cincta</name>
    <name type="common">Springtail</name>
    <name type="synonym">Podura cincta</name>
    <dbReference type="NCBI Taxonomy" id="48709"/>
    <lineage>
        <taxon>Eukaryota</taxon>
        <taxon>Metazoa</taxon>
        <taxon>Ecdysozoa</taxon>
        <taxon>Arthropoda</taxon>
        <taxon>Hexapoda</taxon>
        <taxon>Collembola</taxon>
        <taxon>Entomobryomorpha</taxon>
        <taxon>Entomobryoidea</taxon>
        <taxon>Orchesellidae</taxon>
        <taxon>Orchesellinae</taxon>
        <taxon>Orchesella</taxon>
    </lineage>
</organism>
<dbReference type="Gene3D" id="2.40.128.20">
    <property type="match status" value="1"/>
</dbReference>
<evidence type="ECO:0000313" key="1">
    <source>
        <dbReference type="EMBL" id="ODN02940.1"/>
    </source>
</evidence>
<dbReference type="InterPro" id="IPR022272">
    <property type="entry name" value="Lipocalin_CS"/>
</dbReference>
<reference evidence="1 2" key="1">
    <citation type="journal article" date="2016" name="Genome Biol. Evol.">
        <title>Gene Family Evolution Reflects Adaptation to Soil Environmental Stressors in the Genome of the Collembolan Orchesella cincta.</title>
        <authorList>
            <person name="Faddeeva-Vakhrusheva A."/>
            <person name="Derks M.F."/>
            <person name="Anvar S.Y."/>
            <person name="Agamennone V."/>
            <person name="Suring W."/>
            <person name="Smit S."/>
            <person name="van Straalen N.M."/>
            <person name="Roelofs D."/>
        </authorList>
    </citation>
    <scope>NUCLEOTIDE SEQUENCE [LARGE SCALE GENOMIC DNA]</scope>
    <source>
        <tissue evidence="1">Mixed pool</tissue>
    </source>
</reference>
<dbReference type="EMBL" id="LJIJ01000092">
    <property type="protein sequence ID" value="ODN02940.1"/>
    <property type="molecule type" value="Genomic_DNA"/>
</dbReference>
<protein>
    <recommendedName>
        <fullName evidence="3">Apolipoprotein D</fullName>
    </recommendedName>
</protein>
<name>A0A1D2NCG8_ORCCI</name>
<dbReference type="STRING" id="48709.A0A1D2NCG8"/>
<dbReference type="SUPFAM" id="SSF50814">
    <property type="entry name" value="Lipocalins"/>
    <property type="match status" value="1"/>
</dbReference>
<dbReference type="InterPro" id="IPR012674">
    <property type="entry name" value="Calycin"/>
</dbReference>
<dbReference type="AlphaFoldDB" id="A0A1D2NCG8"/>
<evidence type="ECO:0000313" key="2">
    <source>
        <dbReference type="Proteomes" id="UP000094527"/>
    </source>
</evidence>
<comment type="caution">
    <text evidence="1">The sequence shown here is derived from an EMBL/GenBank/DDBJ whole genome shotgun (WGS) entry which is preliminary data.</text>
</comment>
<sequence length="87" mass="10212">MGNLRIYQTIFILSTLCIKQRVTSASTRKKCPEVRPMKDFNIFNILGPWYVVQYYSSSEEALTYHCMRAEFGLSSGYMDMIMKLTYM</sequence>
<dbReference type="PROSITE" id="PS00213">
    <property type="entry name" value="LIPOCALIN"/>
    <property type="match status" value="1"/>
</dbReference>
<accession>A0A1D2NCG8</accession>
<keyword evidence="2" id="KW-1185">Reference proteome</keyword>